<dbReference type="EMBL" id="BBMR01000001">
    <property type="protein sequence ID" value="GAL17037.1"/>
    <property type="molecule type" value="Genomic_DNA"/>
</dbReference>
<protein>
    <recommendedName>
        <fullName evidence="3">Transcriptional regulator LysR family</fullName>
    </recommendedName>
</protein>
<comment type="caution">
    <text evidence="1">The sequence shown here is derived from an EMBL/GenBank/DDBJ whole genome shotgun (WGS) entry which is preliminary data.</text>
</comment>
<dbReference type="STRING" id="990268.JCM19235_5586"/>
<evidence type="ECO:0008006" key="3">
    <source>
        <dbReference type="Google" id="ProtNLM"/>
    </source>
</evidence>
<evidence type="ECO:0000313" key="2">
    <source>
        <dbReference type="Proteomes" id="UP000029228"/>
    </source>
</evidence>
<accession>A0A090SBW5</accession>
<gene>
    <name evidence="1" type="ORF">JCM19235_5586</name>
</gene>
<reference evidence="1 2" key="1">
    <citation type="submission" date="2014-09" db="EMBL/GenBank/DDBJ databases">
        <title>Vibrio maritimus JCM 19235. (C45) whole genome shotgun sequence.</title>
        <authorList>
            <person name="Sawabe T."/>
            <person name="Meirelles P."/>
            <person name="Nakanishi M."/>
            <person name="Sayaka M."/>
            <person name="Hattori M."/>
            <person name="Ohkuma M."/>
        </authorList>
    </citation>
    <scope>NUCLEOTIDE SEQUENCE [LARGE SCALE GENOMIC DNA]</scope>
    <source>
        <strain evidence="2">JCM19235</strain>
    </source>
</reference>
<dbReference type="AlphaFoldDB" id="A0A090SBW5"/>
<proteinExistence type="predicted"/>
<name>A0A090SBW5_9VIBR</name>
<evidence type="ECO:0000313" key="1">
    <source>
        <dbReference type="EMBL" id="GAL17037.1"/>
    </source>
</evidence>
<sequence length="66" mass="7653">MLLCVHRSNAICATNKNNPLIEQLGLRVIEIPFEISPIQLDLVYHKKYSSNQQHIKVREQLRTLLA</sequence>
<organism evidence="1 2">
    <name type="scientific">Vibrio maritimus</name>
    <dbReference type="NCBI Taxonomy" id="990268"/>
    <lineage>
        <taxon>Bacteria</taxon>
        <taxon>Pseudomonadati</taxon>
        <taxon>Pseudomonadota</taxon>
        <taxon>Gammaproteobacteria</taxon>
        <taxon>Vibrionales</taxon>
        <taxon>Vibrionaceae</taxon>
        <taxon>Vibrio</taxon>
    </lineage>
</organism>
<dbReference type="Proteomes" id="UP000029228">
    <property type="component" value="Unassembled WGS sequence"/>
</dbReference>
<keyword evidence="2" id="KW-1185">Reference proteome</keyword>